<organism evidence="1">
    <name type="scientific">Acinetobacter baumannii</name>
    <dbReference type="NCBI Taxonomy" id="470"/>
    <lineage>
        <taxon>Bacteria</taxon>
        <taxon>Pseudomonadati</taxon>
        <taxon>Pseudomonadota</taxon>
        <taxon>Gammaproteobacteria</taxon>
        <taxon>Moraxellales</taxon>
        <taxon>Moraxellaceae</taxon>
        <taxon>Acinetobacter</taxon>
        <taxon>Acinetobacter calcoaceticus/baumannii complex</taxon>
    </lineage>
</organism>
<dbReference type="EMBL" id="JARTMM010000120">
    <property type="protein sequence ID" value="MDK4883665.1"/>
    <property type="molecule type" value="Genomic_DNA"/>
</dbReference>
<comment type="caution">
    <text evidence="1">The sequence shown here is derived from an EMBL/GenBank/DDBJ whole genome shotgun (WGS) entry which is preliminary data.</text>
</comment>
<reference evidence="1" key="2">
    <citation type="submission" date="2023-01" db="EMBL/GenBank/DDBJ databases">
        <title>Genomic dissection of endemic carbapenem resistance: metallo-beta-lactamase gene dissemination through clonal, plasmid and integron transfer pathways.</title>
        <authorList>
            <person name="Macesic N."/>
        </authorList>
    </citation>
    <scope>NUCLEOTIDE SEQUENCE</scope>
    <source>
        <strain evidence="1">CPO519</strain>
    </source>
</reference>
<name>A0AA90HQC9_ACIBA</name>
<sequence length="84" mass="9467">MSSYQFSYGHYVAYQGSVWEIESLDPKTKILKLSRTTDALKISIPYSEALGHLVNNQLKFIDPETATKPLITAEQRALADFSTK</sequence>
<dbReference type="AlphaFoldDB" id="A0AA90HQC9"/>
<protein>
    <submittedName>
        <fullName evidence="1">Uncharacterized protein</fullName>
    </submittedName>
</protein>
<proteinExistence type="predicted"/>
<evidence type="ECO:0000313" key="1">
    <source>
        <dbReference type="EMBL" id="MDK4883665.1"/>
    </source>
</evidence>
<evidence type="ECO:0000313" key="3">
    <source>
        <dbReference type="Proteomes" id="UP001174156"/>
    </source>
</evidence>
<evidence type="ECO:0000313" key="2">
    <source>
        <dbReference type="EMBL" id="MEC5495680.1"/>
    </source>
</evidence>
<reference evidence="2 3" key="1">
    <citation type="journal article" date="2023" name="Nat. Commun.">
        <title>Genomic dissection of endemic carbapenem resistance reveals metallo-beta-lactamase dissemination through clonal, plasmid and integron transfer.</title>
        <authorList>
            <person name="Macesic N."/>
            <person name="Hawkey J."/>
            <person name="Vezina B."/>
            <person name="Wisniewski J.A."/>
            <person name="Cottingham H."/>
            <person name="Blakeway L.V."/>
            <person name="Harshegyi T."/>
            <person name="Pragastis K."/>
            <person name="Badoordeen G.Z."/>
            <person name="Dennison A."/>
            <person name="Spelman D.W."/>
            <person name="Jenney A.W.J."/>
            <person name="Peleg A.Y."/>
        </authorList>
    </citation>
    <scope>NUCLEOTIDE SEQUENCE [LARGE SCALE GENOMIC DNA]</scope>
    <source>
        <strain evidence="2 3">CPO519</strain>
    </source>
</reference>
<reference evidence="2" key="3">
    <citation type="submission" date="2024-01" db="EMBL/GenBank/DDBJ databases">
        <authorList>
            <person name="Macesic N."/>
        </authorList>
    </citation>
    <scope>NUCLEOTIDE SEQUENCE</scope>
    <source>
        <strain evidence="2">CPO519</strain>
    </source>
</reference>
<accession>A0AA90HQC9</accession>
<dbReference type="Proteomes" id="UP001174156">
    <property type="component" value="Unassembled WGS sequence"/>
</dbReference>
<dbReference type="EMBL" id="JARTMM020000001">
    <property type="protein sequence ID" value="MEC5495680.1"/>
    <property type="molecule type" value="Genomic_DNA"/>
</dbReference>
<gene>
    <name evidence="2" type="ORF">P9867_003735</name>
    <name evidence="1" type="ORF">P9867_19025</name>
</gene>